<evidence type="ECO:0000259" key="12">
    <source>
        <dbReference type="PROSITE" id="PS50259"/>
    </source>
</evidence>
<evidence type="ECO:0000256" key="11">
    <source>
        <dbReference type="SAM" id="Phobius"/>
    </source>
</evidence>
<dbReference type="PRINTS" id="PR01177">
    <property type="entry name" value="GABAB1RECPTR"/>
</dbReference>
<dbReference type="GO" id="GO:0007214">
    <property type="term" value="P:gamma-aminobutyric acid signaling pathway"/>
    <property type="evidence" value="ECO:0007669"/>
    <property type="project" value="TreeGrafter"/>
</dbReference>
<evidence type="ECO:0000256" key="4">
    <source>
        <dbReference type="ARBA" id="ARBA00022989"/>
    </source>
</evidence>
<reference evidence="13 14" key="2">
    <citation type="journal article" date="2023" name="Mol. Biol. Evol.">
        <title>Genomics of Secondarily Temperate Adaptation in the Only Non-Antarctic Icefish.</title>
        <authorList>
            <person name="Rivera-Colon A.G."/>
            <person name="Rayamajhi N."/>
            <person name="Minhas B.F."/>
            <person name="Madrigal G."/>
            <person name="Bilyk K.T."/>
            <person name="Yoon V."/>
            <person name="Hune M."/>
            <person name="Gregory S."/>
            <person name="Cheng C.H.C."/>
            <person name="Catchen J.M."/>
        </authorList>
    </citation>
    <scope>NUCLEOTIDE SEQUENCE [LARGE SCALE GENOMIC DNA]</scope>
    <source>
        <strain evidence="13">JMC-PN-2008</strain>
    </source>
</reference>
<evidence type="ECO:0000256" key="6">
    <source>
        <dbReference type="ARBA" id="ARBA00023136"/>
    </source>
</evidence>
<keyword evidence="9" id="KW-0807">Transducer</keyword>
<comment type="similarity">
    <text evidence="2">Belongs to the G-protein coupled receptor 3 family. GABA-B receptor subfamily.</text>
</comment>
<feature type="transmembrane region" description="Helical" evidence="11">
    <location>
        <begin position="716"/>
        <end position="734"/>
    </location>
</feature>
<dbReference type="InterPro" id="IPR028082">
    <property type="entry name" value="Peripla_BP_I"/>
</dbReference>
<dbReference type="Pfam" id="PF00003">
    <property type="entry name" value="7tm_3"/>
    <property type="match status" value="1"/>
</dbReference>
<feature type="compositionally biased region" description="Acidic residues" evidence="10">
    <location>
        <begin position="786"/>
        <end position="799"/>
    </location>
</feature>
<dbReference type="Gene3D" id="3.40.50.2300">
    <property type="match status" value="2"/>
</dbReference>
<gene>
    <name evidence="13" type="ORF">PBY51_017104</name>
</gene>
<feature type="transmembrane region" description="Helical" evidence="11">
    <location>
        <begin position="475"/>
        <end position="500"/>
    </location>
</feature>
<feature type="region of interest" description="Disordered" evidence="10">
    <location>
        <begin position="778"/>
        <end position="802"/>
    </location>
</feature>
<organism evidence="13 14">
    <name type="scientific">Eleginops maclovinus</name>
    <name type="common">Patagonian blennie</name>
    <name type="synonym">Eleginus maclovinus</name>
    <dbReference type="NCBI Taxonomy" id="56733"/>
    <lineage>
        <taxon>Eukaryota</taxon>
        <taxon>Metazoa</taxon>
        <taxon>Chordata</taxon>
        <taxon>Craniata</taxon>
        <taxon>Vertebrata</taxon>
        <taxon>Euteleostomi</taxon>
        <taxon>Actinopterygii</taxon>
        <taxon>Neopterygii</taxon>
        <taxon>Teleostei</taxon>
        <taxon>Neoteleostei</taxon>
        <taxon>Acanthomorphata</taxon>
        <taxon>Eupercaria</taxon>
        <taxon>Perciformes</taxon>
        <taxon>Notothenioidei</taxon>
        <taxon>Eleginopidae</taxon>
        <taxon>Eleginops</taxon>
    </lineage>
</organism>
<evidence type="ECO:0000256" key="5">
    <source>
        <dbReference type="ARBA" id="ARBA00023040"/>
    </source>
</evidence>
<feature type="transmembrane region" description="Helical" evidence="11">
    <location>
        <begin position="746"/>
        <end position="764"/>
    </location>
</feature>
<dbReference type="PROSITE" id="PS50259">
    <property type="entry name" value="G_PROTEIN_RECEP_F3_4"/>
    <property type="match status" value="1"/>
</dbReference>
<dbReference type="PRINTS" id="PR01176">
    <property type="entry name" value="GABABRECEPTR"/>
</dbReference>
<evidence type="ECO:0000256" key="9">
    <source>
        <dbReference type="ARBA" id="ARBA00023224"/>
    </source>
</evidence>
<reference evidence="13 14" key="1">
    <citation type="journal article" date="2023" name="Genes (Basel)">
        <title>Chromosome-Level Genome Assembly and Circadian Gene Repertoire of the Patagonia Blennie Eleginops maclovinus-The Closest Ancestral Proxy of Antarctic Cryonotothenioids.</title>
        <authorList>
            <person name="Cheng C.C."/>
            <person name="Rivera-Colon A.G."/>
            <person name="Minhas B.F."/>
            <person name="Wilson L."/>
            <person name="Rayamajhi N."/>
            <person name="Vargas-Chacoff L."/>
            <person name="Catchen J.M."/>
        </authorList>
    </citation>
    <scope>NUCLEOTIDE SEQUENCE [LARGE SCALE GENOMIC DNA]</scope>
    <source>
        <strain evidence="13">JMC-PN-2008</strain>
    </source>
</reference>
<keyword evidence="14" id="KW-1185">Reference proteome</keyword>
<evidence type="ECO:0000256" key="10">
    <source>
        <dbReference type="SAM" id="MobiDB-lite"/>
    </source>
</evidence>
<evidence type="ECO:0000256" key="7">
    <source>
        <dbReference type="ARBA" id="ARBA00023170"/>
    </source>
</evidence>
<dbReference type="PANTHER" id="PTHR10519">
    <property type="entry name" value="GABA-B RECEPTOR"/>
    <property type="match status" value="1"/>
</dbReference>
<comment type="caution">
    <text evidence="13">The sequence shown here is derived from an EMBL/GenBank/DDBJ whole genome shotgun (WGS) entry which is preliminary data.</text>
</comment>
<dbReference type="InterPro" id="IPR017978">
    <property type="entry name" value="GPCR_3_C"/>
</dbReference>
<dbReference type="EMBL" id="JAUZQC010000012">
    <property type="protein sequence ID" value="KAK5861645.1"/>
    <property type="molecule type" value="Genomic_DNA"/>
</dbReference>
<dbReference type="AlphaFoldDB" id="A0AAN7XJ34"/>
<dbReference type="GO" id="GO:0038039">
    <property type="term" value="C:G protein-coupled receptor heterodimeric complex"/>
    <property type="evidence" value="ECO:0007669"/>
    <property type="project" value="TreeGrafter"/>
</dbReference>
<dbReference type="CDD" id="cd06366">
    <property type="entry name" value="PBP1_GABAb_receptor"/>
    <property type="match status" value="1"/>
</dbReference>
<keyword evidence="8" id="KW-0325">Glycoprotein</keyword>
<dbReference type="SUPFAM" id="SSF53822">
    <property type="entry name" value="Periplasmic binding protein-like I"/>
    <property type="match status" value="1"/>
</dbReference>
<feature type="transmembrane region" description="Helical" evidence="11">
    <location>
        <begin position="674"/>
        <end position="695"/>
    </location>
</feature>
<evidence type="ECO:0000256" key="3">
    <source>
        <dbReference type="ARBA" id="ARBA00022692"/>
    </source>
</evidence>
<sequence>MFCDVFPPSKERLTEDYSFLQSGGGSISSKVQQAPASLHGSTESPMKQINSGVSLSEGLQMREQRVQLLLLLLGGGVCWVVHAQVRHPLPVLWTMGSAGGNLTGSVAPAVRLALQDLERQAPPLGEYELQLHPLHPQCDPAASLKALFDALWGGPQFLLLLGGVSCPSVTGIIARSLPALHLLQVSFSAPPPSLSNRKWWSRVGLLTQEGAKHSVMKKDLERQLLKADVHVVSSESFSADACSSLRTIRERDARIIIALLHQDSAPEVFCCAYRLNMFGARYQWLLLADGAAAGWSWVGRRSGCSADSLQTAADGAMRLQRRVLSSSGAPGVSGRTPQQYLRLLTEEGSKVDPLHGYAYDAVWVAARALTQVMEAVKLREKYGSQRNTSGEELQRKLLDALKHTHFQGVTGPVFFRNGERMASIELLQFQGSGGVLVGDFNTSTQQLRLMNHLLKFKGPAAARDRTLVLEQCLHVGLLMFGLVSSAAALTTILTLTALLFTLIHRTHQRRGLCAGCLEELLLLGLLLSSSSVLISGLDGPSLSHQVFETLCSVRLWTLSVGHTVVLAVLFIRSWGVYSLRSIKPPVNHKAPAPPPVSVTVRLTLSVFQQQHRRRRSLCVLLWFLLMDALLLTTWQVLDPLRRVVLQHGDQSVSAEEDVVIRPFSETCSSGNMELWITVLCGYKAPLMGLGCFMAWSIRRVEDDPRAASRRRLTLSMLALMLLSVAGAAASLLTSHNPPLHFCLRSTLILCCNICILSLMFAPRLRLWKLCLRNSEQQRPTETQIEAAEEEEEEEEEDKEEDKKLLISLNQQLKSHTAQLDAEIETLTLQLCELAPQPRLHHAPPARNNGKARCVRWTHAAQVCSEDRNSGGKPSSLDSINAPEHVQRRVSVQLPILHLSYMPAVGGVSASSSSLFPQRDDHFLFT</sequence>
<keyword evidence="6 11" id="KW-0472">Membrane</keyword>
<evidence type="ECO:0000313" key="14">
    <source>
        <dbReference type="Proteomes" id="UP001346869"/>
    </source>
</evidence>
<name>A0AAN7XJ34_ELEMC</name>
<keyword evidence="7" id="KW-0675">Receptor</keyword>
<evidence type="ECO:0000256" key="1">
    <source>
        <dbReference type="ARBA" id="ARBA00004141"/>
    </source>
</evidence>
<dbReference type="PANTHER" id="PTHR10519:SF74">
    <property type="entry name" value="GAMMA-AMINOBUTYRIC ACID TYPE B RECEPTOR SUBUNIT 2"/>
    <property type="match status" value="1"/>
</dbReference>
<keyword evidence="4 11" id="KW-1133">Transmembrane helix</keyword>
<evidence type="ECO:0000256" key="2">
    <source>
        <dbReference type="ARBA" id="ARBA00008991"/>
    </source>
</evidence>
<dbReference type="Proteomes" id="UP001346869">
    <property type="component" value="Unassembled WGS sequence"/>
</dbReference>
<feature type="domain" description="G-protein coupled receptors family 3 profile" evidence="12">
    <location>
        <begin position="549"/>
        <end position="766"/>
    </location>
</feature>
<feature type="transmembrane region" description="Helical" evidence="11">
    <location>
        <begin position="617"/>
        <end position="637"/>
    </location>
</feature>
<proteinExistence type="inferred from homology"/>
<accession>A0AAN7XJ34</accession>
<dbReference type="Pfam" id="PF01094">
    <property type="entry name" value="ANF_receptor"/>
    <property type="match status" value="1"/>
</dbReference>
<dbReference type="GO" id="GO:0004965">
    <property type="term" value="F:G protein-coupled GABA receptor activity"/>
    <property type="evidence" value="ECO:0007669"/>
    <property type="project" value="InterPro"/>
</dbReference>
<dbReference type="InterPro" id="IPR001828">
    <property type="entry name" value="ANF_lig-bd_rcpt"/>
</dbReference>
<protein>
    <recommendedName>
        <fullName evidence="12">G-protein coupled receptors family 3 profile domain-containing protein</fullName>
    </recommendedName>
</protein>
<keyword evidence="5" id="KW-0297">G-protein coupled receptor</keyword>
<evidence type="ECO:0000256" key="8">
    <source>
        <dbReference type="ARBA" id="ARBA00023180"/>
    </source>
</evidence>
<keyword evidence="3 11" id="KW-0812">Transmembrane</keyword>
<comment type="subcellular location">
    <subcellularLocation>
        <location evidence="1">Membrane</location>
        <topology evidence="1">Multi-pass membrane protein</topology>
    </subcellularLocation>
</comment>
<evidence type="ECO:0000313" key="13">
    <source>
        <dbReference type="EMBL" id="KAK5861645.1"/>
    </source>
</evidence>
<feature type="transmembrane region" description="Helical" evidence="11">
    <location>
        <begin position="512"/>
        <end position="535"/>
    </location>
</feature>
<dbReference type="InterPro" id="IPR002455">
    <property type="entry name" value="GPCR3_GABA-B"/>
</dbReference>
<feature type="transmembrane region" description="Helical" evidence="11">
    <location>
        <begin position="555"/>
        <end position="574"/>
    </location>
</feature>